<name>A0A6J5B371_9BURK</name>
<evidence type="ECO:0000313" key="4">
    <source>
        <dbReference type="Proteomes" id="UP000507979"/>
    </source>
</evidence>
<dbReference type="InterPro" id="IPR036188">
    <property type="entry name" value="FAD/NAD-bd_sf"/>
</dbReference>
<feature type="domain" description="FAD dependent oxidoreductase" evidence="2">
    <location>
        <begin position="7"/>
        <end position="363"/>
    </location>
</feature>
<evidence type="ECO:0000256" key="1">
    <source>
        <dbReference type="ARBA" id="ARBA00023002"/>
    </source>
</evidence>
<gene>
    <name evidence="3" type="primary">soxB_2</name>
    <name evidence="3" type="ORF">LMG26845_04657</name>
</gene>
<evidence type="ECO:0000313" key="3">
    <source>
        <dbReference type="EMBL" id="CAB3689169.1"/>
    </source>
</evidence>
<dbReference type="GO" id="GO:0005737">
    <property type="term" value="C:cytoplasm"/>
    <property type="evidence" value="ECO:0007669"/>
    <property type="project" value="TreeGrafter"/>
</dbReference>
<dbReference type="Gene3D" id="3.50.50.60">
    <property type="entry name" value="FAD/NAD(P)-binding domain"/>
    <property type="match status" value="1"/>
</dbReference>
<dbReference type="EMBL" id="CADIJR010000060">
    <property type="protein sequence ID" value="CAB3689169.1"/>
    <property type="molecule type" value="Genomic_DNA"/>
</dbReference>
<dbReference type="AlphaFoldDB" id="A0A6J5B371"/>
<dbReference type="RefSeq" id="WP_054430456.1">
    <property type="nucleotide sequence ID" value="NZ_CADIJR010000060.1"/>
</dbReference>
<sequence>MSEVSSDYVIVGAGIFGASLAWTLARAGHSVTLLERHAVASGASGGPGHRGVRANNRDLRELPLAVRALQIWPTLTRELGADSGFEPLGGLSLGELERVGGTHGRVTLEARAAVQNAFGARTEILDAAGVREKLPNVSDKVIYALYSPNDGIADHTVATRAFASAAVTHGATLIEGADVRQVRAAGARPASVRLADGREFAARRAVVLAANTQVPKLLADAFGLRLPIWSFNPQVAQLRVSRELKLDYLINHSNRTLSIKRADADHITVTGGAVGRWDDATEIGNTDLSTLSASLTALTATFPITATDTVVTRLDASRADSSSVDQIPIIDQVAGQEGVYYATGWSGHGFAIAPAVSEAVAAWLASGKRPAVLDPFGAARFRL</sequence>
<dbReference type="Gene3D" id="3.30.9.10">
    <property type="entry name" value="D-Amino Acid Oxidase, subunit A, domain 2"/>
    <property type="match status" value="1"/>
</dbReference>
<evidence type="ECO:0000259" key="2">
    <source>
        <dbReference type="Pfam" id="PF01266"/>
    </source>
</evidence>
<proteinExistence type="predicted"/>
<dbReference type="Proteomes" id="UP000507979">
    <property type="component" value="Unassembled WGS sequence"/>
</dbReference>
<dbReference type="GeneID" id="92900536"/>
<keyword evidence="1 3" id="KW-0560">Oxidoreductase</keyword>
<keyword evidence="4" id="KW-1185">Reference proteome</keyword>
<dbReference type="EC" id="1.5.3.1" evidence="3"/>
<reference evidence="3 4" key="1">
    <citation type="submission" date="2020-04" db="EMBL/GenBank/DDBJ databases">
        <authorList>
            <person name="De Canck E."/>
        </authorList>
    </citation>
    <scope>NUCLEOTIDE SEQUENCE [LARGE SCALE GENOMIC DNA]</scope>
    <source>
        <strain evidence="3 4">LMG 26845</strain>
    </source>
</reference>
<protein>
    <submittedName>
        <fullName evidence="3">Sarcosine oxidase subunit beta</fullName>
        <ecNumber evidence="3">1.5.3.1</ecNumber>
    </submittedName>
</protein>
<organism evidence="3 4">
    <name type="scientific">Achromobacter insuavis</name>
    <dbReference type="NCBI Taxonomy" id="1287735"/>
    <lineage>
        <taxon>Bacteria</taxon>
        <taxon>Pseudomonadati</taxon>
        <taxon>Pseudomonadota</taxon>
        <taxon>Betaproteobacteria</taxon>
        <taxon>Burkholderiales</taxon>
        <taxon>Alcaligenaceae</taxon>
        <taxon>Achromobacter</taxon>
    </lineage>
</organism>
<dbReference type="InterPro" id="IPR006076">
    <property type="entry name" value="FAD-dep_OxRdtase"/>
</dbReference>
<dbReference type="PANTHER" id="PTHR13847">
    <property type="entry name" value="SARCOSINE DEHYDROGENASE-RELATED"/>
    <property type="match status" value="1"/>
</dbReference>
<dbReference type="Pfam" id="PF01266">
    <property type="entry name" value="DAO"/>
    <property type="match status" value="1"/>
</dbReference>
<accession>A0A6J5B371</accession>
<dbReference type="GO" id="GO:0008115">
    <property type="term" value="F:sarcosine oxidase activity"/>
    <property type="evidence" value="ECO:0007669"/>
    <property type="project" value="UniProtKB-EC"/>
</dbReference>
<dbReference type="SUPFAM" id="SSF51905">
    <property type="entry name" value="FAD/NAD(P)-binding domain"/>
    <property type="match status" value="1"/>
</dbReference>